<comment type="similarity">
    <text evidence="2">Belongs to the LolB family.</text>
</comment>
<evidence type="ECO:0000256" key="8">
    <source>
        <dbReference type="ARBA" id="ARBA00023136"/>
    </source>
</evidence>
<keyword evidence="6" id="KW-0732">Signal</keyword>
<keyword evidence="14" id="KW-1185">Reference proteome</keyword>
<dbReference type="NCBIfam" id="TIGR00548">
    <property type="entry name" value="lolB"/>
    <property type="match status" value="1"/>
</dbReference>
<sequence>MSEPVSYFTHFALTRVVRRLCWMIGVSLILTGCSLFQSNNSVPQDLTVEQRAAYLKRTDHWRMVGRIGIITPKESNTANIEWHRKGSESELRIYGFVGNTYALLTTTPTQSKISLSDDEVYYGTDPEQLLWQTTGWQIPVNALTQWILGLPDNAPSVSFDNSGLVNQLAFDDWLMNFQKYESFSGLTMPKKIKITHPDITLKFSVRTWEMNPDD</sequence>
<dbReference type="Pfam" id="PF03550">
    <property type="entry name" value="LolB"/>
    <property type="match status" value="1"/>
</dbReference>
<evidence type="ECO:0000256" key="3">
    <source>
        <dbReference type="ARBA" id="ARBA00011245"/>
    </source>
</evidence>
<keyword evidence="9" id="KW-0564">Palmitate</keyword>
<dbReference type="InterPro" id="IPR029046">
    <property type="entry name" value="LolA/LolB/LppX"/>
</dbReference>
<dbReference type="Proteomes" id="UP001239782">
    <property type="component" value="Chromosome"/>
</dbReference>
<evidence type="ECO:0000256" key="11">
    <source>
        <dbReference type="ARBA" id="ARBA00023237"/>
    </source>
</evidence>
<evidence type="ECO:0000313" key="13">
    <source>
        <dbReference type="EMBL" id="WMS87071.1"/>
    </source>
</evidence>
<dbReference type="RefSeq" id="WP_309202210.1">
    <property type="nucleotide sequence ID" value="NZ_CP133548.1"/>
</dbReference>
<name>A0AA51X6Q1_9GAMM</name>
<dbReference type="InterPro" id="IPR004565">
    <property type="entry name" value="OM_lipoprot_LolB"/>
</dbReference>
<evidence type="ECO:0000256" key="1">
    <source>
        <dbReference type="ARBA" id="ARBA00004459"/>
    </source>
</evidence>
<organism evidence="13 14">
    <name type="scientific">Pleionea litopenaei</name>
    <dbReference type="NCBI Taxonomy" id="3070815"/>
    <lineage>
        <taxon>Bacteria</taxon>
        <taxon>Pseudomonadati</taxon>
        <taxon>Pseudomonadota</taxon>
        <taxon>Gammaproteobacteria</taxon>
        <taxon>Oceanospirillales</taxon>
        <taxon>Pleioneaceae</taxon>
        <taxon>Pleionea</taxon>
    </lineage>
</organism>
<evidence type="ECO:0000256" key="5">
    <source>
        <dbReference type="ARBA" id="ARBA00022448"/>
    </source>
</evidence>
<keyword evidence="7" id="KW-0653">Protein transport</keyword>
<evidence type="ECO:0000256" key="7">
    <source>
        <dbReference type="ARBA" id="ARBA00022927"/>
    </source>
</evidence>
<evidence type="ECO:0000256" key="9">
    <source>
        <dbReference type="ARBA" id="ARBA00023139"/>
    </source>
</evidence>
<proteinExistence type="inferred from homology"/>
<dbReference type="KEGG" id="plei:Q9312_17835"/>
<gene>
    <name evidence="13" type="primary">lolB</name>
    <name evidence="13" type="ORF">Q9312_17835</name>
</gene>
<dbReference type="GO" id="GO:0009279">
    <property type="term" value="C:cell outer membrane"/>
    <property type="evidence" value="ECO:0007669"/>
    <property type="project" value="UniProtKB-SubCell"/>
</dbReference>
<dbReference type="AlphaFoldDB" id="A0AA51X6Q1"/>
<comment type="subunit">
    <text evidence="3">Monomer.</text>
</comment>
<comment type="subcellular location">
    <subcellularLocation>
        <location evidence="1">Cell outer membrane</location>
        <topology evidence="1">Lipid-anchor</topology>
    </subcellularLocation>
</comment>
<keyword evidence="11" id="KW-0998">Cell outer membrane</keyword>
<dbReference type="Gene3D" id="2.50.20.10">
    <property type="entry name" value="Lipoprotein localisation LolA/LolB/LppX"/>
    <property type="match status" value="1"/>
</dbReference>
<dbReference type="CDD" id="cd16326">
    <property type="entry name" value="LolB"/>
    <property type="match status" value="1"/>
</dbReference>
<accession>A0AA51X6Q1</accession>
<dbReference type="EMBL" id="CP133548">
    <property type="protein sequence ID" value="WMS87071.1"/>
    <property type="molecule type" value="Genomic_DNA"/>
</dbReference>
<protein>
    <recommendedName>
        <fullName evidence="4">Outer-membrane lipoprotein LolB</fullName>
    </recommendedName>
</protein>
<evidence type="ECO:0000313" key="14">
    <source>
        <dbReference type="Proteomes" id="UP001239782"/>
    </source>
</evidence>
<evidence type="ECO:0000256" key="2">
    <source>
        <dbReference type="ARBA" id="ARBA00009696"/>
    </source>
</evidence>
<evidence type="ECO:0000256" key="6">
    <source>
        <dbReference type="ARBA" id="ARBA00022729"/>
    </source>
</evidence>
<keyword evidence="12 13" id="KW-0449">Lipoprotein</keyword>
<evidence type="ECO:0000256" key="10">
    <source>
        <dbReference type="ARBA" id="ARBA00023186"/>
    </source>
</evidence>
<dbReference type="GO" id="GO:0015031">
    <property type="term" value="P:protein transport"/>
    <property type="evidence" value="ECO:0007669"/>
    <property type="project" value="UniProtKB-KW"/>
</dbReference>
<keyword evidence="5" id="KW-0813">Transport</keyword>
<evidence type="ECO:0000256" key="12">
    <source>
        <dbReference type="ARBA" id="ARBA00023288"/>
    </source>
</evidence>
<reference evidence="13 14" key="1">
    <citation type="submission" date="2023-08" db="EMBL/GenBank/DDBJ databases">
        <title>Pleionea litopenaei sp. nov., isolated from stomach of juvenile Litopenaeus vannamei.</title>
        <authorList>
            <person name="Rho A.M."/>
            <person name="Hwang C.Y."/>
        </authorList>
    </citation>
    <scope>NUCLEOTIDE SEQUENCE [LARGE SCALE GENOMIC DNA]</scope>
    <source>
        <strain evidence="13 14">HL-JVS1</strain>
    </source>
</reference>
<dbReference type="SUPFAM" id="SSF89392">
    <property type="entry name" value="Prokaryotic lipoproteins and lipoprotein localization factors"/>
    <property type="match status" value="1"/>
</dbReference>
<keyword evidence="10" id="KW-0143">Chaperone</keyword>
<keyword evidence="8" id="KW-0472">Membrane</keyword>
<evidence type="ECO:0000256" key="4">
    <source>
        <dbReference type="ARBA" id="ARBA00016202"/>
    </source>
</evidence>